<gene>
    <name evidence="7" type="ORF">Val02_06420</name>
</gene>
<evidence type="ECO:0000256" key="2">
    <source>
        <dbReference type="ARBA" id="ARBA00022617"/>
    </source>
</evidence>
<protein>
    <submittedName>
        <fullName evidence="7">Cytochrome P450</fullName>
    </submittedName>
</protein>
<dbReference type="GO" id="GO:0016705">
    <property type="term" value="F:oxidoreductase activity, acting on paired donors, with incorporation or reduction of molecular oxygen"/>
    <property type="evidence" value="ECO:0007669"/>
    <property type="project" value="InterPro"/>
</dbReference>
<dbReference type="EMBL" id="BOPF01000002">
    <property type="protein sequence ID" value="GIJ43756.1"/>
    <property type="molecule type" value="Genomic_DNA"/>
</dbReference>
<keyword evidence="5" id="KW-0408">Iron</keyword>
<keyword evidence="2" id="KW-0349">Heme</keyword>
<evidence type="ECO:0000313" key="7">
    <source>
        <dbReference type="EMBL" id="GIJ43756.1"/>
    </source>
</evidence>
<comment type="caution">
    <text evidence="7">The sequence shown here is derived from an EMBL/GenBank/DDBJ whole genome shotgun (WGS) entry which is preliminary data.</text>
</comment>
<keyword evidence="8" id="KW-1185">Reference proteome</keyword>
<dbReference type="Pfam" id="PF00067">
    <property type="entry name" value="p450"/>
    <property type="match status" value="1"/>
</dbReference>
<keyword evidence="4" id="KW-0560">Oxidoreductase</keyword>
<dbReference type="Gene3D" id="1.10.630.10">
    <property type="entry name" value="Cytochrome P450"/>
    <property type="match status" value="1"/>
</dbReference>
<dbReference type="GO" id="GO:0017000">
    <property type="term" value="P:antibiotic biosynthetic process"/>
    <property type="evidence" value="ECO:0007669"/>
    <property type="project" value="UniProtKB-ARBA"/>
</dbReference>
<dbReference type="AlphaFoldDB" id="A0A8J3YEX6"/>
<keyword evidence="3" id="KW-0479">Metal-binding</keyword>
<dbReference type="FunFam" id="1.10.630.10:FF:000018">
    <property type="entry name" value="Cytochrome P450 monooxygenase"/>
    <property type="match status" value="1"/>
</dbReference>
<accession>A0A8J3YEX6</accession>
<keyword evidence="6" id="KW-0503">Monooxygenase</keyword>
<evidence type="ECO:0000256" key="1">
    <source>
        <dbReference type="ARBA" id="ARBA00010617"/>
    </source>
</evidence>
<dbReference type="GO" id="GO:0020037">
    <property type="term" value="F:heme binding"/>
    <property type="evidence" value="ECO:0007669"/>
    <property type="project" value="InterPro"/>
</dbReference>
<evidence type="ECO:0000256" key="4">
    <source>
        <dbReference type="ARBA" id="ARBA00023002"/>
    </source>
</evidence>
<name>A0A8J3YEX6_9ACTN</name>
<organism evidence="7 8">
    <name type="scientific">Virgisporangium aliadipatigenens</name>
    <dbReference type="NCBI Taxonomy" id="741659"/>
    <lineage>
        <taxon>Bacteria</taxon>
        <taxon>Bacillati</taxon>
        <taxon>Actinomycetota</taxon>
        <taxon>Actinomycetes</taxon>
        <taxon>Micromonosporales</taxon>
        <taxon>Micromonosporaceae</taxon>
        <taxon>Virgisporangium</taxon>
    </lineage>
</organism>
<comment type="similarity">
    <text evidence="1">Belongs to the cytochrome P450 family.</text>
</comment>
<dbReference type="PRINTS" id="PR00385">
    <property type="entry name" value="P450"/>
</dbReference>
<dbReference type="Proteomes" id="UP000619260">
    <property type="component" value="Unassembled WGS sequence"/>
</dbReference>
<dbReference type="PANTHER" id="PTHR46696:SF1">
    <property type="entry name" value="CYTOCHROME P450 YJIB-RELATED"/>
    <property type="match status" value="1"/>
</dbReference>
<dbReference type="InterPro" id="IPR002397">
    <property type="entry name" value="Cyt_P450_B"/>
</dbReference>
<dbReference type="InterPro" id="IPR036396">
    <property type="entry name" value="Cyt_P450_sf"/>
</dbReference>
<evidence type="ECO:0000256" key="6">
    <source>
        <dbReference type="ARBA" id="ARBA00023033"/>
    </source>
</evidence>
<dbReference type="GO" id="GO:0005506">
    <property type="term" value="F:iron ion binding"/>
    <property type="evidence" value="ECO:0007669"/>
    <property type="project" value="InterPro"/>
</dbReference>
<dbReference type="SUPFAM" id="SSF48264">
    <property type="entry name" value="Cytochrome P450"/>
    <property type="match status" value="1"/>
</dbReference>
<proteinExistence type="inferred from homology"/>
<dbReference type="InterPro" id="IPR001128">
    <property type="entry name" value="Cyt_P450"/>
</dbReference>
<sequence length="324" mass="35948">MQPGLNPTPGPGFLVLMDPPDHTRLRRLLTGTFTSRQIAAWRPRVRERAVEVLDARPDRFDFVKDVAFVYPAMVLCDVLGIPAVDFDRIRTWMGTMLSTSGFGLEQQVATFQEFLAYLAELVIARQDSPGDGLLATMIEARDNGDKLTADELVGIMFTLVTAGHEATGVVLSRSLLWLLDPRERFEALRARPESVPATVDELLRLESPQHQGALIRVATEDVPLPSGLIRKGEGVVAAVTSANHDPEAFPNPTEMILNRRTQHVTFARGIHHCLGANLARLELQVMLEVLIERHPNLDLAVPADDVPWNGNHMFEQVTSLPLHK</sequence>
<dbReference type="PANTHER" id="PTHR46696">
    <property type="entry name" value="P450, PUTATIVE (EUROFUNG)-RELATED"/>
    <property type="match status" value="1"/>
</dbReference>
<reference evidence="7" key="1">
    <citation type="submission" date="2021-01" db="EMBL/GenBank/DDBJ databases">
        <title>Whole genome shotgun sequence of Virgisporangium aliadipatigenens NBRC 105644.</title>
        <authorList>
            <person name="Komaki H."/>
            <person name="Tamura T."/>
        </authorList>
    </citation>
    <scope>NUCLEOTIDE SEQUENCE</scope>
    <source>
        <strain evidence="7">NBRC 105644</strain>
    </source>
</reference>
<evidence type="ECO:0000313" key="8">
    <source>
        <dbReference type="Proteomes" id="UP000619260"/>
    </source>
</evidence>
<evidence type="ECO:0000256" key="3">
    <source>
        <dbReference type="ARBA" id="ARBA00022723"/>
    </source>
</evidence>
<dbReference type="PRINTS" id="PR00359">
    <property type="entry name" value="BP450"/>
</dbReference>
<dbReference type="GO" id="GO:0004497">
    <property type="term" value="F:monooxygenase activity"/>
    <property type="evidence" value="ECO:0007669"/>
    <property type="project" value="UniProtKB-KW"/>
</dbReference>
<evidence type="ECO:0000256" key="5">
    <source>
        <dbReference type="ARBA" id="ARBA00023004"/>
    </source>
</evidence>